<keyword evidence="2 5" id="KW-0812">Transmembrane</keyword>
<dbReference type="GO" id="GO:0016020">
    <property type="term" value="C:membrane"/>
    <property type="evidence" value="ECO:0007669"/>
    <property type="project" value="UniProtKB-SubCell"/>
</dbReference>
<name>A0A2T4J000_9HYPH</name>
<dbReference type="Gene3D" id="1.20.120.1630">
    <property type="match status" value="1"/>
</dbReference>
<sequence length="172" mass="19074">MTMEAVLVLALVTLQRLGELILSHHNTKRLLDKGAWEAAPAHYPFLVILHASWLGGLWWLAPGRSVDVGFLLAYLAVQPLRIWILATLGRRWTTRIIILPNSPLVVRGPYAVISHPNYLVVVAEIALLPMAFHLGWYALIFSALNAAILFVRIPAENKALGIARPRPVGRAL</sequence>
<comment type="subcellular location">
    <subcellularLocation>
        <location evidence="1">Membrane</location>
        <topology evidence="1">Multi-pass membrane protein</topology>
    </subcellularLocation>
</comment>
<keyword evidence="7" id="KW-1185">Reference proteome</keyword>
<feature type="transmembrane region" description="Helical" evidence="5">
    <location>
        <begin position="42"/>
        <end position="61"/>
    </location>
</feature>
<dbReference type="Pfam" id="PF04140">
    <property type="entry name" value="ICMT"/>
    <property type="match status" value="1"/>
</dbReference>
<keyword evidence="3 5" id="KW-1133">Transmembrane helix</keyword>
<evidence type="ECO:0000313" key="6">
    <source>
        <dbReference type="EMBL" id="PTE11244.1"/>
    </source>
</evidence>
<evidence type="ECO:0000313" key="7">
    <source>
        <dbReference type="Proteomes" id="UP000240259"/>
    </source>
</evidence>
<dbReference type="Proteomes" id="UP000240259">
    <property type="component" value="Unassembled WGS sequence"/>
</dbReference>
<protein>
    <recommendedName>
        <fullName evidence="8">Isoprenylcysteine carboxyl methyltransferase</fullName>
    </recommendedName>
</protein>
<evidence type="ECO:0000256" key="4">
    <source>
        <dbReference type="ARBA" id="ARBA00023136"/>
    </source>
</evidence>
<proteinExistence type="predicted"/>
<evidence type="ECO:0000256" key="5">
    <source>
        <dbReference type="SAM" id="Phobius"/>
    </source>
</evidence>
<feature type="transmembrane region" description="Helical" evidence="5">
    <location>
        <begin position="68"/>
        <end position="86"/>
    </location>
</feature>
<dbReference type="AlphaFoldDB" id="A0A2T4J000"/>
<evidence type="ECO:0000256" key="1">
    <source>
        <dbReference type="ARBA" id="ARBA00004141"/>
    </source>
</evidence>
<gene>
    <name evidence="6" type="ORF">C9427_06765</name>
</gene>
<reference evidence="6 7" key="1">
    <citation type="submission" date="2018-03" db="EMBL/GenBank/DDBJ databases">
        <title>Genome sequence of the symbiotic type strain Mesorhizobium helmanticense CSLC115NT isolated from Lotus corniculatus nodules.</title>
        <authorList>
            <person name="Sannazzaro A.I."/>
            <person name="Torres Tejerizo G.A."/>
            <person name="Dip D."/>
            <person name="Caballero M."/>
            <person name="Pistorio M."/>
            <person name="Estrella M.J."/>
        </authorList>
    </citation>
    <scope>NUCLEOTIDE SEQUENCE [LARGE SCALE GENOMIC DNA]</scope>
    <source>
        <strain evidence="6 7">CSLC115N</strain>
    </source>
</reference>
<evidence type="ECO:0000256" key="3">
    <source>
        <dbReference type="ARBA" id="ARBA00022989"/>
    </source>
</evidence>
<dbReference type="EMBL" id="PZJX01000014">
    <property type="protein sequence ID" value="PTE11244.1"/>
    <property type="molecule type" value="Genomic_DNA"/>
</dbReference>
<comment type="caution">
    <text evidence="6">The sequence shown here is derived from an EMBL/GenBank/DDBJ whole genome shotgun (WGS) entry which is preliminary data.</text>
</comment>
<keyword evidence="4 5" id="KW-0472">Membrane</keyword>
<feature type="transmembrane region" description="Helical" evidence="5">
    <location>
        <begin position="134"/>
        <end position="155"/>
    </location>
</feature>
<evidence type="ECO:0008006" key="8">
    <source>
        <dbReference type="Google" id="ProtNLM"/>
    </source>
</evidence>
<organism evidence="6 7">
    <name type="scientific">Mesorhizobium helmanticense</name>
    <dbReference type="NCBI Taxonomy" id="1776423"/>
    <lineage>
        <taxon>Bacteria</taxon>
        <taxon>Pseudomonadati</taxon>
        <taxon>Pseudomonadota</taxon>
        <taxon>Alphaproteobacteria</taxon>
        <taxon>Hyphomicrobiales</taxon>
        <taxon>Phyllobacteriaceae</taxon>
        <taxon>Mesorhizobium</taxon>
    </lineage>
</organism>
<dbReference type="OrthoDB" id="7203053at2"/>
<evidence type="ECO:0000256" key="2">
    <source>
        <dbReference type="ARBA" id="ARBA00022692"/>
    </source>
</evidence>
<dbReference type="InterPro" id="IPR007269">
    <property type="entry name" value="ICMT_MeTrfase"/>
</dbReference>
<dbReference type="RefSeq" id="WP_107648412.1">
    <property type="nucleotide sequence ID" value="NZ_PZJX01000014.1"/>
</dbReference>
<accession>A0A2T4J000</accession>
<dbReference type="GO" id="GO:0004671">
    <property type="term" value="F:protein C-terminal S-isoprenylcysteine carboxyl O-methyltransferase activity"/>
    <property type="evidence" value="ECO:0007669"/>
    <property type="project" value="InterPro"/>
</dbReference>